<sequence length="710" mass="79376">MTTLEYWQLMVESSSYNAYYANRAFVSPATSAITEQLSRWLTVNSGSIPPSAKETLSEASTLGESNLASAILKILGFGVEKQITPFETTPQRPMTPVTPRIGVKVSERAVCPFGADPLLLSGEYAYCKPSLIGGCPVGFFCDQSFVLGRSICCQDLRNRPIIQTGGLPNPLQHSLSPVTSDSTEMGREQSRWTPFRIISSRRTPWYIKQSTMTTTTVEGTTAVSMTTEKPTTSSATRTTEHSVSLMSKRQLIPQAGLWTTKSTIRNTVNVSVLQPGSLRSLSDVKFESVGAISLINDNGRLLLVDTGAASDMERLLQSRFDWPAGSLMRYAHSLLHQYFQARQIMGGLLHAQLSRSANLGAIAQLSCGMVSRSNPVVNIWLVTSVLLFVLHVICIFADWYGILRERPLWMIPKIVLKTVTVFVFMCATPLIAYLLWDDSNVVQFLVTQNTNLEYHASRSTIVIGGSVLIILFTLFTALQVWLLLVLLDCFNLIQARHEQRLIDKCCSKNQQMKYAHRSEAARLKIEIAKITFTDLAKESVTLDEIDTVVITHGHPGHMGNMNFFGRKPILFHTMEYVGRQVTPTELKDRPYRKLSTNVEVWRTPGHTQHDLSVLVHNVPGYGSMVIVGDLIPSEEFLAEKTDVMTDEGVWDSAIKRQNANLVICMADWVIPGHGQPFRVLPHYRFVAVCFNILHSISQFYDFSRFVQCFT</sequence>
<feature type="transmembrane region" description="Helical" evidence="2">
    <location>
        <begin position="379"/>
        <end position="402"/>
    </location>
</feature>
<evidence type="ECO:0000313" key="4">
    <source>
        <dbReference type="EMBL" id="VDM42091.1"/>
    </source>
</evidence>
<keyword evidence="2" id="KW-1133">Transmembrane helix</keyword>
<dbReference type="Gene3D" id="3.60.15.10">
    <property type="entry name" value="Ribonuclease Z/Hydroxyacylglutathione hydrolase-like"/>
    <property type="match status" value="1"/>
</dbReference>
<dbReference type="PANTHER" id="PTHR23200:SF49">
    <property type="entry name" value="METALLO-BETA-LACTAMASE DOMAIN-CONTAINING PROTEIN"/>
    <property type="match status" value="1"/>
</dbReference>
<feature type="transmembrane region" description="Helical" evidence="2">
    <location>
        <begin position="461"/>
        <end position="487"/>
    </location>
</feature>
<evidence type="ECO:0000256" key="2">
    <source>
        <dbReference type="SAM" id="Phobius"/>
    </source>
</evidence>
<proteinExistence type="predicted"/>
<feature type="transmembrane region" description="Helical" evidence="2">
    <location>
        <begin position="414"/>
        <end position="436"/>
    </location>
</feature>
<dbReference type="Pfam" id="PF14625">
    <property type="entry name" value="Lustrin_cystein"/>
    <property type="match status" value="1"/>
</dbReference>
<dbReference type="InterPro" id="IPR001279">
    <property type="entry name" value="Metallo-B-lactamas"/>
</dbReference>
<name>A0A183UQK0_TOXCA</name>
<feature type="region of interest" description="Disordered" evidence="1">
    <location>
        <begin position="221"/>
        <end position="240"/>
    </location>
</feature>
<feature type="compositionally biased region" description="Polar residues" evidence="1">
    <location>
        <begin position="228"/>
        <end position="240"/>
    </location>
</feature>
<dbReference type="InterPro" id="IPR036866">
    <property type="entry name" value="RibonucZ/Hydroxyglut_hydro"/>
</dbReference>
<reference evidence="4 5" key="2">
    <citation type="submission" date="2018-11" db="EMBL/GenBank/DDBJ databases">
        <authorList>
            <consortium name="Pathogen Informatics"/>
        </authorList>
    </citation>
    <scope>NUCLEOTIDE SEQUENCE [LARGE SCALE GENOMIC DNA]</scope>
</reference>
<dbReference type="InterPro" id="IPR028150">
    <property type="entry name" value="Lustrin_cystein"/>
</dbReference>
<dbReference type="AlphaFoldDB" id="A0A183UQK0"/>
<evidence type="ECO:0000256" key="1">
    <source>
        <dbReference type="SAM" id="MobiDB-lite"/>
    </source>
</evidence>
<dbReference type="WBParaSite" id="TCNE_0001077001-mRNA-1">
    <property type="protein sequence ID" value="TCNE_0001077001-mRNA-1"/>
    <property type="gene ID" value="TCNE_0001077001"/>
</dbReference>
<organism evidence="5 6">
    <name type="scientific">Toxocara canis</name>
    <name type="common">Canine roundworm</name>
    <dbReference type="NCBI Taxonomy" id="6265"/>
    <lineage>
        <taxon>Eukaryota</taxon>
        <taxon>Metazoa</taxon>
        <taxon>Ecdysozoa</taxon>
        <taxon>Nematoda</taxon>
        <taxon>Chromadorea</taxon>
        <taxon>Rhabditida</taxon>
        <taxon>Spirurina</taxon>
        <taxon>Ascaridomorpha</taxon>
        <taxon>Ascaridoidea</taxon>
        <taxon>Toxocaridae</taxon>
        <taxon>Toxocara</taxon>
    </lineage>
</organism>
<evidence type="ECO:0000259" key="3">
    <source>
        <dbReference type="SMART" id="SM00849"/>
    </source>
</evidence>
<evidence type="ECO:0000313" key="5">
    <source>
        <dbReference type="Proteomes" id="UP000050794"/>
    </source>
</evidence>
<dbReference type="PANTHER" id="PTHR23200">
    <property type="entry name" value="METALLO-BETA-LACTAMASE DOMAIN-CONTAINING PROTEIN 1"/>
    <property type="match status" value="1"/>
</dbReference>
<dbReference type="EMBL" id="UYWY01020611">
    <property type="protein sequence ID" value="VDM42091.1"/>
    <property type="molecule type" value="Genomic_DNA"/>
</dbReference>
<dbReference type="Proteomes" id="UP000050794">
    <property type="component" value="Unassembled WGS sequence"/>
</dbReference>
<protein>
    <submittedName>
        <fullName evidence="6">Lactamase_B domain-containing protein</fullName>
    </submittedName>
</protein>
<dbReference type="InterPro" id="IPR039344">
    <property type="entry name" value="MBLAC1"/>
</dbReference>
<accession>A0A183UQK0</accession>
<reference evidence="6" key="1">
    <citation type="submission" date="2016-06" db="UniProtKB">
        <authorList>
            <consortium name="WormBaseParasite"/>
        </authorList>
    </citation>
    <scope>IDENTIFICATION</scope>
</reference>
<feature type="domain" description="Metallo-beta-lactamase" evidence="3">
    <location>
        <begin position="472"/>
        <end position="673"/>
    </location>
</feature>
<dbReference type="CDD" id="cd07711">
    <property type="entry name" value="MBLAC1-like_MBL-fold"/>
    <property type="match status" value="1"/>
</dbReference>
<keyword evidence="2" id="KW-0472">Membrane</keyword>
<keyword evidence="5" id="KW-1185">Reference proteome</keyword>
<dbReference type="SMART" id="SM00849">
    <property type="entry name" value="Lactamase_B"/>
    <property type="match status" value="1"/>
</dbReference>
<gene>
    <name evidence="4" type="ORF">TCNE_LOCUS10770</name>
</gene>
<dbReference type="SUPFAM" id="SSF56281">
    <property type="entry name" value="Metallo-hydrolase/oxidoreductase"/>
    <property type="match status" value="1"/>
</dbReference>
<evidence type="ECO:0000313" key="6">
    <source>
        <dbReference type="WBParaSite" id="TCNE_0001077001-mRNA-1"/>
    </source>
</evidence>
<keyword evidence="2" id="KW-0812">Transmembrane</keyword>